<dbReference type="PANTHER" id="PTHR21266">
    <property type="entry name" value="IRON-SULFUR DOMAIN CONTAINING PROTEIN"/>
    <property type="match status" value="1"/>
</dbReference>
<dbReference type="SUPFAM" id="SSF55961">
    <property type="entry name" value="Bet v1-like"/>
    <property type="match status" value="1"/>
</dbReference>
<dbReference type="InterPro" id="IPR013626">
    <property type="entry name" value="PaO"/>
</dbReference>
<dbReference type="EMBL" id="CAJNNV010027559">
    <property type="protein sequence ID" value="CAE8620708.1"/>
    <property type="molecule type" value="Genomic_DNA"/>
</dbReference>
<dbReference type="PANTHER" id="PTHR21266:SF32">
    <property type="entry name" value="CHOLESTEROL 7-DESATURASE NVD"/>
    <property type="match status" value="1"/>
</dbReference>
<dbReference type="Gene3D" id="2.102.10.10">
    <property type="entry name" value="Rieske [2Fe-2S] iron-sulphur domain"/>
    <property type="match status" value="1"/>
</dbReference>
<feature type="compositionally biased region" description="Low complexity" evidence="20">
    <location>
        <begin position="349"/>
        <end position="368"/>
    </location>
</feature>
<dbReference type="GO" id="GO:0035242">
    <property type="term" value="F:protein-arginine omega-N asymmetric methyltransferase activity"/>
    <property type="evidence" value="ECO:0007669"/>
    <property type="project" value="UniProtKB-EC"/>
</dbReference>
<evidence type="ECO:0000259" key="21">
    <source>
        <dbReference type="PROSITE" id="PS51296"/>
    </source>
</evidence>
<dbReference type="EC" id="2.1.1.319" evidence="3"/>
<keyword evidence="5 19" id="KW-0489">Methyltransferase</keyword>
<name>A0A813G326_POLGL</name>
<dbReference type="InterPro" id="IPR050584">
    <property type="entry name" value="Cholesterol_7-desaturase"/>
</dbReference>
<dbReference type="PROSITE" id="PS51678">
    <property type="entry name" value="SAM_MT_PRMT"/>
    <property type="match status" value="1"/>
</dbReference>
<dbReference type="Pfam" id="PF13649">
    <property type="entry name" value="Methyltransf_25"/>
    <property type="match status" value="1"/>
</dbReference>
<evidence type="ECO:0000256" key="16">
    <source>
        <dbReference type="ARBA" id="ARBA00023014"/>
    </source>
</evidence>
<sequence>MSKQRKVAKRPAGEAFHWVAKGEGQTTGSSPECSLEEFRSSEWRHLPDGGSDTNKDYYFNSYARFGIHEDMLKDQVRTGSYMRAILGSAELFQGKTVLDIGSGTGILCLFAAKAGAKRVFGIECSDIAGHATTIAKQNGYGEVITYIQGKAEEVELPVDKVDIIISEWMGYFLIYESMLDSVLFARDKWLKADGHMFPDHARLYVAAAEDADYRADKIGNLVPNLCSVLFGAARAYHRSSLQLPQQRRSVEMLSALRERVDELEAREASWRTGPKEDTGKGILHDENTTAASSSISAPAASYLRGRAASQAAAGELPSASTVPAAAAALAAAAGAALCARQRQRRSATLRRAAAGRTTPGGTSRAATSVATAPATEVDEGLFVDPREEEVEKPEEERKQFLWTKAWYPVHVVDLIDPVRPHKTQLLGRNIVIWNDGPTVDGKKEIGEWHVFEDACPHRKAPLSEGRVEADGSLLCSYHAWRFNGKGECTDLPYSPDHLQSKHKSNSRACAIAFPVRIEDGLLFVWPENGPDAALEAALKEPPLIEELHDPEKKDKWIKFPVNIRDLELGWDVFLENAMDPAHFLVAHHNVTGNRYTDPKWFDIQTERPLSTDSGVAVKGLPGIFDFRPPCLVKNSQDGGVIFAIYNTPTSPGHCRHIGFLVLDTETLMNQSSGVVDKNAVQLFTGPVPIWLQHLLTSFFLHQDAVLLHHQEQNFKDRGFEANPDSHKQFKDVSYTPNEVDKGSIQFRRWLRTRAGGGVPWIGDPRLPPRLRTNEKIFDVYESHTKNCRHCLEAYRNITSLQNAAFASAFGIALAVPEGPEKIVAGVLAATVGGSLIKLRELFERYEFNHQDNN</sequence>
<accession>A0A813G326</accession>
<evidence type="ECO:0000256" key="11">
    <source>
        <dbReference type="ARBA" id="ARBA00022723"/>
    </source>
</evidence>
<keyword evidence="14" id="KW-0560">Oxidoreductase</keyword>
<comment type="caution">
    <text evidence="22">The sequence shown here is derived from an EMBL/GenBank/DDBJ whole genome shotgun (WGS) entry which is preliminary data.</text>
</comment>
<keyword evidence="16" id="KW-0411">Iron-sulfur</keyword>
<evidence type="ECO:0000256" key="19">
    <source>
        <dbReference type="PROSITE-ProRule" id="PRU01015"/>
    </source>
</evidence>
<evidence type="ECO:0000256" key="17">
    <source>
        <dbReference type="ARBA" id="ARBA00023136"/>
    </source>
</evidence>
<dbReference type="FunFam" id="3.40.50.150:FF:000003">
    <property type="entry name" value="Blast:Protein arginine N-methyltransferase 1"/>
    <property type="match status" value="1"/>
</dbReference>
<organism evidence="22 23">
    <name type="scientific">Polarella glacialis</name>
    <name type="common">Dinoflagellate</name>
    <dbReference type="NCBI Taxonomy" id="89957"/>
    <lineage>
        <taxon>Eukaryota</taxon>
        <taxon>Sar</taxon>
        <taxon>Alveolata</taxon>
        <taxon>Dinophyceae</taxon>
        <taxon>Suessiales</taxon>
        <taxon>Suessiaceae</taxon>
        <taxon>Polarella</taxon>
    </lineage>
</organism>
<evidence type="ECO:0000256" key="13">
    <source>
        <dbReference type="ARBA" id="ARBA00022989"/>
    </source>
</evidence>
<dbReference type="InterPro" id="IPR025799">
    <property type="entry name" value="Arg_MeTrfase"/>
</dbReference>
<feature type="domain" description="Rieske" evidence="21">
    <location>
        <begin position="406"/>
        <end position="524"/>
    </location>
</feature>
<evidence type="ECO:0000256" key="14">
    <source>
        <dbReference type="ARBA" id="ARBA00023002"/>
    </source>
</evidence>
<evidence type="ECO:0000256" key="9">
    <source>
        <dbReference type="ARBA" id="ARBA00022692"/>
    </source>
</evidence>
<dbReference type="Gene3D" id="3.40.50.150">
    <property type="entry name" value="Vaccinia Virus protein VP39"/>
    <property type="match status" value="1"/>
</dbReference>
<dbReference type="GO" id="GO:0051537">
    <property type="term" value="F:2 iron, 2 sulfur cluster binding"/>
    <property type="evidence" value="ECO:0007669"/>
    <property type="project" value="UniProtKB-KW"/>
</dbReference>
<keyword evidence="11" id="KW-0479">Metal-binding</keyword>
<evidence type="ECO:0000256" key="8">
    <source>
        <dbReference type="ARBA" id="ARBA00022691"/>
    </source>
</evidence>
<dbReference type="CDD" id="cd02440">
    <property type="entry name" value="AdoMet_MTases"/>
    <property type="match status" value="1"/>
</dbReference>
<evidence type="ECO:0000256" key="6">
    <source>
        <dbReference type="ARBA" id="ARBA00022640"/>
    </source>
</evidence>
<reference evidence="22" key="1">
    <citation type="submission" date="2021-02" db="EMBL/GenBank/DDBJ databases">
        <authorList>
            <person name="Dougan E. K."/>
            <person name="Rhodes N."/>
            <person name="Thang M."/>
            <person name="Chan C."/>
        </authorList>
    </citation>
    <scope>NUCLEOTIDE SEQUENCE</scope>
</reference>
<dbReference type="InterPro" id="IPR017941">
    <property type="entry name" value="Rieske_2Fe-2S"/>
</dbReference>
<dbReference type="GO" id="GO:0046872">
    <property type="term" value="F:metal ion binding"/>
    <property type="evidence" value="ECO:0007669"/>
    <property type="project" value="UniProtKB-KW"/>
</dbReference>
<evidence type="ECO:0000256" key="3">
    <source>
        <dbReference type="ARBA" id="ARBA00011925"/>
    </source>
</evidence>
<gene>
    <name evidence="22" type="ORF">PGLA1383_LOCUS38249</name>
</gene>
<feature type="region of interest" description="Disordered" evidence="20">
    <location>
        <begin position="265"/>
        <end position="295"/>
    </location>
</feature>
<dbReference type="GO" id="GO:0010277">
    <property type="term" value="F:chlorophyllide a oxygenase activity"/>
    <property type="evidence" value="ECO:0007669"/>
    <property type="project" value="InterPro"/>
</dbReference>
<keyword evidence="4" id="KW-0150">Chloroplast</keyword>
<protein>
    <recommendedName>
        <fullName evidence="3">type I protein arginine methyltransferase</fullName>
        <ecNumber evidence="3">2.1.1.319</ecNumber>
    </recommendedName>
</protein>
<keyword evidence="6" id="KW-0934">Plastid</keyword>
<dbReference type="PROSITE" id="PS51296">
    <property type="entry name" value="RIESKE"/>
    <property type="match status" value="1"/>
</dbReference>
<evidence type="ECO:0000256" key="5">
    <source>
        <dbReference type="ARBA" id="ARBA00022603"/>
    </source>
</evidence>
<evidence type="ECO:0000256" key="20">
    <source>
        <dbReference type="SAM" id="MobiDB-lite"/>
    </source>
</evidence>
<evidence type="ECO:0000313" key="23">
    <source>
        <dbReference type="Proteomes" id="UP000654075"/>
    </source>
</evidence>
<evidence type="ECO:0000256" key="7">
    <source>
        <dbReference type="ARBA" id="ARBA00022679"/>
    </source>
</evidence>
<keyword evidence="13" id="KW-1133">Transmembrane helix</keyword>
<dbReference type="SUPFAM" id="SSF50022">
    <property type="entry name" value="ISP domain"/>
    <property type="match status" value="1"/>
</dbReference>
<evidence type="ECO:0000313" key="22">
    <source>
        <dbReference type="EMBL" id="CAE8620708.1"/>
    </source>
</evidence>
<keyword evidence="8 19" id="KW-0949">S-adenosyl-L-methionine</keyword>
<keyword evidence="10" id="KW-0001">2Fe-2S</keyword>
<evidence type="ECO:0000256" key="12">
    <source>
        <dbReference type="ARBA" id="ARBA00022946"/>
    </source>
</evidence>
<dbReference type="InterPro" id="IPR029063">
    <property type="entry name" value="SAM-dependent_MTases_sf"/>
</dbReference>
<evidence type="ECO:0000256" key="15">
    <source>
        <dbReference type="ARBA" id="ARBA00023004"/>
    </source>
</evidence>
<evidence type="ECO:0000256" key="2">
    <source>
        <dbReference type="ARBA" id="ARBA00004370"/>
    </source>
</evidence>
<keyword evidence="7 19" id="KW-0808">Transferase</keyword>
<dbReference type="GO" id="GO:0016020">
    <property type="term" value="C:membrane"/>
    <property type="evidence" value="ECO:0007669"/>
    <property type="project" value="UniProtKB-SubCell"/>
</dbReference>
<dbReference type="Pfam" id="PF08417">
    <property type="entry name" value="PaO"/>
    <property type="match status" value="1"/>
</dbReference>
<keyword evidence="17" id="KW-0472">Membrane</keyword>
<keyword evidence="12" id="KW-0809">Transit peptide</keyword>
<proteinExistence type="predicted"/>
<evidence type="ECO:0000256" key="1">
    <source>
        <dbReference type="ARBA" id="ARBA00004229"/>
    </source>
</evidence>
<dbReference type="Pfam" id="PF00355">
    <property type="entry name" value="Rieske"/>
    <property type="match status" value="1"/>
</dbReference>
<comment type="catalytic activity">
    <reaction evidence="18">
        <text>L-arginyl-[protein] + S-adenosyl-L-methionine = N(omega)-methyl-L-arginyl-[protein] + S-adenosyl-L-homocysteine + H(+)</text>
        <dbReference type="Rhea" id="RHEA:48100"/>
        <dbReference type="Rhea" id="RHEA-COMP:10532"/>
        <dbReference type="Rhea" id="RHEA-COMP:11990"/>
        <dbReference type="ChEBI" id="CHEBI:15378"/>
        <dbReference type="ChEBI" id="CHEBI:29965"/>
        <dbReference type="ChEBI" id="CHEBI:57856"/>
        <dbReference type="ChEBI" id="CHEBI:59789"/>
        <dbReference type="ChEBI" id="CHEBI:65280"/>
    </reaction>
    <physiologicalReaction direction="left-to-right" evidence="18">
        <dbReference type="Rhea" id="RHEA:48101"/>
    </physiologicalReaction>
</comment>
<dbReference type="Proteomes" id="UP000654075">
    <property type="component" value="Unassembled WGS sequence"/>
</dbReference>
<evidence type="ECO:0000256" key="18">
    <source>
        <dbReference type="ARBA" id="ARBA00049303"/>
    </source>
</evidence>
<keyword evidence="9" id="KW-0812">Transmembrane</keyword>
<feature type="compositionally biased region" description="Basic and acidic residues" evidence="20">
    <location>
        <begin position="265"/>
        <end position="287"/>
    </location>
</feature>
<evidence type="ECO:0000256" key="10">
    <source>
        <dbReference type="ARBA" id="ARBA00022714"/>
    </source>
</evidence>
<keyword evidence="23" id="KW-1185">Reference proteome</keyword>
<dbReference type="GO" id="GO:0009507">
    <property type="term" value="C:chloroplast"/>
    <property type="evidence" value="ECO:0007669"/>
    <property type="project" value="UniProtKB-SubCell"/>
</dbReference>
<dbReference type="OrthoDB" id="426882at2759"/>
<evidence type="ECO:0000256" key="4">
    <source>
        <dbReference type="ARBA" id="ARBA00022528"/>
    </source>
</evidence>
<dbReference type="AlphaFoldDB" id="A0A813G326"/>
<comment type="subcellular location">
    <subcellularLocation>
        <location evidence="2">Membrane</location>
    </subcellularLocation>
    <subcellularLocation>
        <location evidence="1">Plastid</location>
        <location evidence="1">Chloroplast</location>
    </subcellularLocation>
</comment>
<dbReference type="InterPro" id="IPR036922">
    <property type="entry name" value="Rieske_2Fe-2S_sf"/>
</dbReference>
<dbReference type="GO" id="GO:0032259">
    <property type="term" value="P:methylation"/>
    <property type="evidence" value="ECO:0007669"/>
    <property type="project" value="UniProtKB-KW"/>
</dbReference>
<feature type="region of interest" description="Disordered" evidence="20">
    <location>
        <begin position="347"/>
        <end position="380"/>
    </location>
</feature>
<dbReference type="InterPro" id="IPR041698">
    <property type="entry name" value="Methyltransf_25"/>
</dbReference>
<dbReference type="SUPFAM" id="SSF53335">
    <property type="entry name" value="S-adenosyl-L-methionine-dependent methyltransferases"/>
    <property type="match status" value="1"/>
</dbReference>
<keyword evidence="15" id="KW-0408">Iron</keyword>